<reference evidence="1" key="2">
    <citation type="submission" date="2020-09" db="EMBL/GenBank/DDBJ databases">
        <authorList>
            <person name="Sun Q."/>
            <person name="Zhou Y."/>
        </authorList>
    </citation>
    <scope>NUCLEOTIDE SEQUENCE</scope>
    <source>
        <strain evidence="1">CGMCC 1.6333</strain>
    </source>
</reference>
<evidence type="ECO:0000313" key="1">
    <source>
        <dbReference type="EMBL" id="GGM26935.1"/>
    </source>
</evidence>
<accession>A0A917TLF4</accession>
<name>A0A917TLF4_9BACI</name>
<dbReference type="AlphaFoldDB" id="A0A917TLF4"/>
<dbReference type="EMBL" id="BMLG01000003">
    <property type="protein sequence ID" value="GGM26935.1"/>
    <property type="molecule type" value="Genomic_DNA"/>
</dbReference>
<dbReference type="Proteomes" id="UP000618460">
    <property type="component" value="Unassembled WGS sequence"/>
</dbReference>
<keyword evidence="2" id="KW-1185">Reference proteome</keyword>
<organism evidence="1 2">
    <name type="scientific">Paraliobacillus quinghaiensis</name>
    <dbReference type="NCBI Taxonomy" id="470815"/>
    <lineage>
        <taxon>Bacteria</taxon>
        <taxon>Bacillati</taxon>
        <taxon>Bacillota</taxon>
        <taxon>Bacilli</taxon>
        <taxon>Bacillales</taxon>
        <taxon>Bacillaceae</taxon>
        <taxon>Paraliobacillus</taxon>
    </lineage>
</organism>
<dbReference type="RefSeq" id="WP_117154803.1">
    <property type="nucleotide sequence ID" value="NZ_BMLG01000003.1"/>
</dbReference>
<proteinExistence type="predicted"/>
<evidence type="ECO:0000313" key="2">
    <source>
        <dbReference type="Proteomes" id="UP000618460"/>
    </source>
</evidence>
<sequence length="68" mass="8068">MKIKQDNNKRFIPKQKDRERIRVKNDLTDDLFDVDEELHGDSVNEHKNIESGNAFIAEKEIQQTFHNS</sequence>
<dbReference type="OrthoDB" id="2972810at2"/>
<protein>
    <submittedName>
        <fullName evidence="1">Uncharacterized protein</fullName>
    </submittedName>
</protein>
<comment type="caution">
    <text evidence="1">The sequence shown here is derived from an EMBL/GenBank/DDBJ whole genome shotgun (WGS) entry which is preliminary data.</text>
</comment>
<gene>
    <name evidence="1" type="ORF">GCM10011351_10860</name>
</gene>
<reference evidence="1" key="1">
    <citation type="journal article" date="2014" name="Int. J. Syst. Evol. Microbiol.">
        <title>Complete genome sequence of Corynebacterium casei LMG S-19264T (=DSM 44701T), isolated from a smear-ripened cheese.</title>
        <authorList>
            <consortium name="US DOE Joint Genome Institute (JGI-PGF)"/>
            <person name="Walter F."/>
            <person name="Albersmeier A."/>
            <person name="Kalinowski J."/>
            <person name="Ruckert C."/>
        </authorList>
    </citation>
    <scope>NUCLEOTIDE SEQUENCE</scope>
    <source>
        <strain evidence="1">CGMCC 1.6333</strain>
    </source>
</reference>